<evidence type="ECO:0000313" key="1">
    <source>
        <dbReference type="EMBL" id="TLP41028.1"/>
    </source>
</evidence>
<evidence type="ECO:0000313" key="2">
    <source>
        <dbReference type="Proteomes" id="UP000308901"/>
    </source>
</evidence>
<gene>
    <name evidence="1" type="ORF">FDK22_03140</name>
</gene>
<name>A0A5R8Y4X5_9BACT</name>
<dbReference type="RefSeq" id="WP_138151430.1">
    <property type="nucleotide sequence ID" value="NZ_VANU01000001.1"/>
</dbReference>
<keyword evidence="2" id="KW-1185">Reference proteome</keyword>
<sequence>MNRLWNILIAFDQLGKTIIYGGNPDVTISHEIGVRIRENRANKVEIFIAKVLNKIDKNHTSKSIEEDEI</sequence>
<organism evidence="1 2">
    <name type="scientific">Arcobacter arenosus</name>
    <dbReference type="NCBI Taxonomy" id="2576037"/>
    <lineage>
        <taxon>Bacteria</taxon>
        <taxon>Pseudomonadati</taxon>
        <taxon>Campylobacterota</taxon>
        <taxon>Epsilonproteobacteria</taxon>
        <taxon>Campylobacterales</taxon>
        <taxon>Arcobacteraceae</taxon>
        <taxon>Arcobacter</taxon>
    </lineage>
</organism>
<reference evidence="1 2" key="1">
    <citation type="submission" date="2019-05" db="EMBL/GenBank/DDBJ databases">
        <title>Arcobacter sp. nov., isolated from sea sediment.</title>
        <authorList>
            <person name="Kim W."/>
        </authorList>
    </citation>
    <scope>NUCLEOTIDE SEQUENCE [LARGE SCALE GENOMIC DNA]</scope>
    <source>
        <strain evidence="1 2">CAU 1517</strain>
    </source>
</reference>
<dbReference type="AlphaFoldDB" id="A0A5R8Y4X5"/>
<proteinExistence type="predicted"/>
<dbReference type="OrthoDB" id="8451539at2"/>
<protein>
    <submittedName>
        <fullName evidence="1">Uncharacterized protein</fullName>
    </submittedName>
</protein>
<comment type="caution">
    <text evidence="1">The sequence shown here is derived from an EMBL/GenBank/DDBJ whole genome shotgun (WGS) entry which is preliminary data.</text>
</comment>
<dbReference type="EMBL" id="VANU01000001">
    <property type="protein sequence ID" value="TLP41028.1"/>
    <property type="molecule type" value="Genomic_DNA"/>
</dbReference>
<accession>A0A5R8Y4X5</accession>
<dbReference type="Proteomes" id="UP000308901">
    <property type="component" value="Unassembled WGS sequence"/>
</dbReference>